<keyword evidence="12" id="KW-1185">Reference proteome</keyword>
<name>A0AA39CB99_MICHY</name>
<dbReference type="InterPro" id="IPR000629">
    <property type="entry name" value="RNA-helicase_DEAD-box_CS"/>
</dbReference>
<evidence type="ECO:0000256" key="5">
    <source>
        <dbReference type="ARBA" id="ARBA00022884"/>
    </source>
</evidence>
<dbReference type="InterPro" id="IPR027417">
    <property type="entry name" value="P-loop_NTPase"/>
</dbReference>
<dbReference type="InterPro" id="IPR011545">
    <property type="entry name" value="DEAD/DEAH_box_helicase_dom"/>
</dbReference>
<evidence type="ECO:0000256" key="7">
    <source>
        <dbReference type="RuleBase" id="RU365068"/>
    </source>
</evidence>
<feature type="compositionally biased region" description="Basic residues" evidence="8">
    <location>
        <begin position="65"/>
        <end position="75"/>
    </location>
</feature>
<evidence type="ECO:0000259" key="9">
    <source>
        <dbReference type="PROSITE" id="PS51192"/>
    </source>
</evidence>
<dbReference type="PROSITE" id="PS51192">
    <property type="entry name" value="HELICASE_ATP_BIND_1"/>
    <property type="match status" value="1"/>
</dbReference>
<dbReference type="CDD" id="cd18787">
    <property type="entry name" value="SF2_C_DEAD"/>
    <property type="match status" value="1"/>
</dbReference>
<protein>
    <recommendedName>
        <fullName evidence="7">ATP-dependent RNA helicase</fullName>
        <ecNumber evidence="7">3.6.4.13</ecNumber>
    </recommendedName>
</protein>
<dbReference type="SUPFAM" id="SSF52540">
    <property type="entry name" value="P-loop containing nucleoside triphosphate hydrolases"/>
    <property type="match status" value="1"/>
</dbReference>
<organism evidence="11 12">
    <name type="scientific">Microctonus hyperodae</name>
    <name type="common">Parasitoid wasp</name>
    <dbReference type="NCBI Taxonomy" id="165561"/>
    <lineage>
        <taxon>Eukaryota</taxon>
        <taxon>Metazoa</taxon>
        <taxon>Ecdysozoa</taxon>
        <taxon>Arthropoda</taxon>
        <taxon>Hexapoda</taxon>
        <taxon>Insecta</taxon>
        <taxon>Pterygota</taxon>
        <taxon>Neoptera</taxon>
        <taxon>Endopterygota</taxon>
        <taxon>Hymenoptera</taxon>
        <taxon>Apocrita</taxon>
        <taxon>Ichneumonoidea</taxon>
        <taxon>Braconidae</taxon>
        <taxon>Euphorinae</taxon>
        <taxon>Microctonus</taxon>
    </lineage>
</organism>
<comment type="domain">
    <text evidence="7">The Q motif is unique to and characteristic of the DEAD box family of RNA helicases and controls ATP binding and hydrolysis.</text>
</comment>
<evidence type="ECO:0000256" key="1">
    <source>
        <dbReference type="ARBA" id="ARBA00022741"/>
    </source>
</evidence>
<dbReference type="SMART" id="SM00490">
    <property type="entry name" value="HELICc"/>
    <property type="match status" value="1"/>
</dbReference>
<dbReference type="PROSITE" id="PS00039">
    <property type="entry name" value="DEAD_ATP_HELICASE"/>
    <property type="match status" value="1"/>
</dbReference>
<evidence type="ECO:0000313" key="11">
    <source>
        <dbReference type="EMBL" id="KAK0161037.1"/>
    </source>
</evidence>
<feature type="compositionally biased region" description="Basic and acidic residues" evidence="8">
    <location>
        <begin position="76"/>
        <end position="86"/>
    </location>
</feature>
<feature type="compositionally biased region" description="Basic and acidic residues" evidence="8">
    <location>
        <begin position="26"/>
        <end position="48"/>
    </location>
</feature>
<evidence type="ECO:0000256" key="6">
    <source>
        <dbReference type="RuleBase" id="RU000492"/>
    </source>
</evidence>
<dbReference type="SMART" id="SM00487">
    <property type="entry name" value="DEXDc"/>
    <property type="match status" value="1"/>
</dbReference>
<dbReference type="Pfam" id="PF00271">
    <property type="entry name" value="Helicase_C"/>
    <property type="match status" value="1"/>
</dbReference>
<feature type="domain" description="Helicase C-terminal" evidence="10">
    <location>
        <begin position="456"/>
        <end position="623"/>
    </location>
</feature>
<feature type="domain" description="Helicase ATP-binding" evidence="9">
    <location>
        <begin position="213"/>
        <end position="405"/>
    </location>
</feature>
<evidence type="ECO:0000256" key="3">
    <source>
        <dbReference type="ARBA" id="ARBA00022806"/>
    </source>
</evidence>
<dbReference type="Gene3D" id="3.40.50.300">
    <property type="entry name" value="P-loop containing nucleotide triphosphate hydrolases"/>
    <property type="match status" value="2"/>
</dbReference>
<dbReference type="EC" id="3.6.4.13" evidence="7"/>
<dbReference type="PANTHER" id="PTHR24031">
    <property type="entry name" value="RNA HELICASE"/>
    <property type="match status" value="1"/>
</dbReference>
<comment type="caution">
    <text evidence="11">The sequence shown here is derived from an EMBL/GenBank/DDBJ whole genome shotgun (WGS) entry which is preliminary data.</text>
</comment>
<dbReference type="GO" id="GO:0003724">
    <property type="term" value="F:RNA helicase activity"/>
    <property type="evidence" value="ECO:0007669"/>
    <property type="project" value="UniProtKB-EC"/>
</dbReference>
<keyword evidence="3 6" id="KW-0347">Helicase</keyword>
<evidence type="ECO:0000256" key="8">
    <source>
        <dbReference type="SAM" id="MobiDB-lite"/>
    </source>
</evidence>
<dbReference type="Proteomes" id="UP001168972">
    <property type="component" value="Unassembled WGS sequence"/>
</dbReference>
<dbReference type="GO" id="GO:0016787">
    <property type="term" value="F:hydrolase activity"/>
    <property type="evidence" value="ECO:0007669"/>
    <property type="project" value="UniProtKB-KW"/>
</dbReference>
<keyword evidence="4 6" id="KW-0067">ATP-binding</keyword>
<dbReference type="Pfam" id="PF00270">
    <property type="entry name" value="DEAD"/>
    <property type="match status" value="1"/>
</dbReference>
<feature type="compositionally biased region" description="Low complexity" evidence="8">
    <location>
        <begin position="87"/>
        <end position="122"/>
    </location>
</feature>
<dbReference type="InterPro" id="IPR001650">
    <property type="entry name" value="Helicase_C-like"/>
</dbReference>
<keyword evidence="1 6" id="KW-0547">Nucleotide-binding</keyword>
<dbReference type="AlphaFoldDB" id="A0AA39CB99"/>
<gene>
    <name evidence="11" type="ORF">PV327_009555</name>
</gene>
<reference evidence="11" key="2">
    <citation type="submission" date="2023-03" db="EMBL/GenBank/DDBJ databases">
        <authorList>
            <person name="Inwood S.N."/>
            <person name="Skelly J.G."/>
            <person name="Guhlin J."/>
            <person name="Harrop T.W.R."/>
            <person name="Goldson S.G."/>
            <person name="Dearden P.K."/>
        </authorList>
    </citation>
    <scope>NUCLEOTIDE SEQUENCE</scope>
    <source>
        <strain evidence="11">Lincoln</strain>
        <tissue evidence="11">Whole body</tissue>
    </source>
</reference>
<sequence>MELFVINRYEGEEGNKSNDSQNHLAELLKKIEERKKQREQEINNDKESINNNLSTDKNDSENKLSRRGKKSKKKSPKDENESEHLSNENNSNISIEQSNSRINDININDNGEVDNKTNNNGENTKKLKKSEQNFMILGSTSHKKRKKVQRVLPKWLSNPEIISSDLNSGPKLDDFIDILDPQLMNTLRVNGINKLFPVQASLINWMIKCNQQRKLGWWPRDTCVSAPTGSGKTLAYILPIMQHLKSRLIREIRCLVVLPVHELAIQVYNVAVDYSAQMNLRVGLITGATSLEIDQKNLIKKTQRGEFVSRVDIIIATPGRLVDHIEKTEGFSLKYLEFLIIDEADRSTEWMKYIPMPHCGSTQLTIDNINRNSYIPPAQKLLFSATLSQDPERLSRFGLFQPILFTSASMTNKDDDIDLDKEAGEFIGRYTSPSELTERAFECSAEYKPICVANLLVLDEFKNIKSLIFTNSCEAAHRLAILLGSILMGYNIAVDELSAKMTPKQRAGVLKKFVNGEIQVLVSSDALARGLDIAGVKLVMSYDLPKHIKGYIHRAGRTGRAGLNGTAISILTTNQLGAFNRMLVSAHKKSPIIEHIESIESFAETINYQTHLDKLKVTLDNEQIKEVERQKSAKRRKLM</sequence>
<comment type="similarity">
    <text evidence="6">Belongs to the DEAD box helicase family.</text>
</comment>
<evidence type="ECO:0000313" key="12">
    <source>
        <dbReference type="Proteomes" id="UP001168972"/>
    </source>
</evidence>
<keyword evidence="5 7" id="KW-0694">RNA-binding</keyword>
<feature type="region of interest" description="Disordered" evidence="8">
    <location>
        <begin position="1"/>
        <end position="124"/>
    </location>
</feature>
<keyword evidence="2 6" id="KW-0378">Hydrolase</keyword>
<comment type="catalytic activity">
    <reaction evidence="7">
        <text>ATP + H2O = ADP + phosphate + H(+)</text>
        <dbReference type="Rhea" id="RHEA:13065"/>
        <dbReference type="ChEBI" id="CHEBI:15377"/>
        <dbReference type="ChEBI" id="CHEBI:15378"/>
        <dbReference type="ChEBI" id="CHEBI:30616"/>
        <dbReference type="ChEBI" id="CHEBI:43474"/>
        <dbReference type="ChEBI" id="CHEBI:456216"/>
        <dbReference type="EC" id="3.6.4.13"/>
    </reaction>
</comment>
<comment type="function">
    <text evidence="7">RNA helicase.</text>
</comment>
<dbReference type="GO" id="GO:0003723">
    <property type="term" value="F:RNA binding"/>
    <property type="evidence" value="ECO:0007669"/>
    <property type="project" value="UniProtKB-UniRule"/>
</dbReference>
<evidence type="ECO:0000256" key="2">
    <source>
        <dbReference type="ARBA" id="ARBA00022801"/>
    </source>
</evidence>
<evidence type="ECO:0000256" key="4">
    <source>
        <dbReference type="ARBA" id="ARBA00022840"/>
    </source>
</evidence>
<dbReference type="CDD" id="cd17956">
    <property type="entry name" value="DEADc_DDX51"/>
    <property type="match status" value="1"/>
</dbReference>
<evidence type="ECO:0000259" key="10">
    <source>
        <dbReference type="PROSITE" id="PS51194"/>
    </source>
</evidence>
<reference evidence="11" key="1">
    <citation type="journal article" date="2023" name="bioRxiv">
        <title>Scaffold-level genome assemblies of two parasitoid biocontrol wasps reveal the parthenogenesis mechanism and an associated novel virus.</title>
        <authorList>
            <person name="Inwood S."/>
            <person name="Skelly J."/>
            <person name="Guhlin J."/>
            <person name="Harrop T."/>
            <person name="Goldson S."/>
            <person name="Dearden P."/>
        </authorList>
    </citation>
    <scope>NUCLEOTIDE SEQUENCE</scope>
    <source>
        <strain evidence="11">Lincoln</strain>
        <tissue evidence="11">Whole body</tissue>
    </source>
</reference>
<dbReference type="InterPro" id="IPR014001">
    <property type="entry name" value="Helicase_ATP-bd"/>
</dbReference>
<dbReference type="PROSITE" id="PS51194">
    <property type="entry name" value="HELICASE_CTER"/>
    <property type="match status" value="1"/>
</dbReference>
<dbReference type="GO" id="GO:0005524">
    <property type="term" value="F:ATP binding"/>
    <property type="evidence" value="ECO:0007669"/>
    <property type="project" value="UniProtKB-UniRule"/>
</dbReference>
<accession>A0AA39CB99</accession>
<proteinExistence type="inferred from homology"/>
<dbReference type="EMBL" id="JAQQBR010001835">
    <property type="protein sequence ID" value="KAK0161037.1"/>
    <property type="molecule type" value="Genomic_DNA"/>
</dbReference>